<dbReference type="InterPro" id="IPR016181">
    <property type="entry name" value="Acyl_CoA_acyltransferase"/>
</dbReference>
<dbReference type="PROSITE" id="PS51186">
    <property type="entry name" value="GNAT"/>
    <property type="match status" value="1"/>
</dbReference>
<dbReference type="Pfam" id="PF00583">
    <property type="entry name" value="Acetyltransf_1"/>
    <property type="match status" value="1"/>
</dbReference>
<gene>
    <name evidence="4" type="ORF">ACFOWA_14240</name>
</gene>
<evidence type="ECO:0000256" key="2">
    <source>
        <dbReference type="ARBA" id="ARBA00023315"/>
    </source>
</evidence>
<evidence type="ECO:0000313" key="5">
    <source>
        <dbReference type="Proteomes" id="UP001595789"/>
    </source>
</evidence>
<dbReference type="PANTHER" id="PTHR42919:SF8">
    <property type="entry name" value="N-ALPHA-ACETYLTRANSFERASE 50"/>
    <property type="match status" value="1"/>
</dbReference>
<dbReference type="EMBL" id="JBHSBW010000013">
    <property type="protein sequence ID" value="MFC4212354.1"/>
    <property type="molecule type" value="Genomic_DNA"/>
</dbReference>
<dbReference type="EC" id="2.3.1.-" evidence="4"/>
<dbReference type="Gene3D" id="3.40.630.30">
    <property type="match status" value="1"/>
</dbReference>
<dbReference type="InterPro" id="IPR051556">
    <property type="entry name" value="N-term/lysine_N-AcTrnsfr"/>
</dbReference>
<reference evidence="5" key="1">
    <citation type="journal article" date="2019" name="Int. J. Syst. Evol. Microbiol.">
        <title>The Global Catalogue of Microorganisms (GCM) 10K type strain sequencing project: providing services to taxonomists for standard genome sequencing and annotation.</title>
        <authorList>
            <consortium name="The Broad Institute Genomics Platform"/>
            <consortium name="The Broad Institute Genome Sequencing Center for Infectious Disease"/>
            <person name="Wu L."/>
            <person name="Ma J."/>
        </authorList>
    </citation>
    <scope>NUCLEOTIDE SEQUENCE [LARGE SCALE GENOMIC DNA]</scope>
    <source>
        <strain evidence="5">CCM 8691</strain>
    </source>
</reference>
<comment type="caution">
    <text evidence="4">The sequence shown here is derived from an EMBL/GenBank/DDBJ whole genome shotgun (WGS) entry which is preliminary data.</text>
</comment>
<accession>A0ABV8PDQ6</accession>
<dbReference type="SUPFAM" id="SSF55729">
    <property type="entry name" value="Acyl-CoA N-acyltransferases (Nat)"/>
    <property type="match status" value="1"/>
</dbReference>
<keyword evidence="2 4" id="KW-0012">Acyltransferase</keyword>
<protein>
    <submittedName>
        <fullName evidence="4">GNAT family N-acetyltransferase</fullName>
        <ecNumber evidence="4">2.3.1.-</ecNumber>
    </submittedName>
</protein>
<evidence type="ECO:0000259" key="3">
    <source>
        <dbReference type="PROSITE" id="PS51186"/>
    </source>
</evidence>
<proteinExistence type="predicted"/>
<dbReference type="PANTHER" id="PTHR42919">
    <property type="entry name" value="N-ALPHA-ACETYLTRANSFERASE"/>
    <property type="match status" value="1"/>
</dbReference>
<dbReference type="GO" id="GO:0016746">
    <property type="term" value="F:acyltransferase activity"/>
    <property type="evidence" value="ECO:0007669"/>
    <property type="project" value="UniProtKB-KW"/>
</dbReference>
<feature type="domain" description="N-acetyltransferase" evidence="3">
    <location>
        <begin position="24"/>
        <end position="173"/>
    </location>
</feature>
<dbReference type="RefSeq" id="WP_378986249.1">
    <property type="nucleotide sequence ID" value="NZ_JBHSBW010000013.1"/>
</dbReference>
<keyword evidence="1 4" id="KW-0808">Transferase</keyword>
<keyword evidence="5" id="KW-1185">Reference proteome</keyword>
<evidence type="ECO:0000313" key="4">
    <source>
        <dbReference type="EMBL" id="MFC4212354.1"/>
    </source>
</evidence>
<evidence type="ECO:0000256" key="1">
    <source>
        <dbReference type="ARBA" id="ARBA00022679"/>
    </source>
</evidence>
<organism evidence="4 5">
    <name type="scientific">Pedobacter lithocola</name>
    <dbReference type="NCBI Taxonomy" id="1908239"/>
    <lineage>
        <taxon>Bacteria</taxon>
        <taxon>Pseudomonadati</taxon>
        <taxon>Bacteroidota</taxon>
        <taxon>Sphingobacteriia</taxon>
        <taxon>Sphingobacteriales</taxon>
        <taxon>Sphingobacteriaceae</taxon>
        <taxon>Pedobacter</taxon>
    </lineage>
</organism>
<sequence length="173" mass="20121">METHNITLASNNDYKIVQLIGKETFFETFASSNTEADMKKYLSESFSEEKIKKELSNKESMFFIVWDSEVPIGYLKINTGDAQTELQDTCALEIERIYVKANYHGKKIGQLLYDKALEVAQQKHLKSIWLGVWEENPKAIKFYEKNGFIAFDKHVFKMGNDIQTDIMMRKILT</sequence>
<name>A0ABV8PDQ6_9SPHI</name>
<dbReference type="Proteomes" id="UP001595789">
    <property type="component" value="Unassembled WGS sequence"/>
</dbReference>
<dbReference type="CDD" id="cd04301">
    <property type="entry name" value="NAT_SF"/>
    <property type="match status" value="1"/>
</dbReference>
<dbReference type="InterPro" id="IPR000182">
    <property type="entry name" value="GNAT_dom"/>
</dbReference>